<dbReference type="Proteomes" id="UP000014974">
    <property type="component" value="Unassembled WGS sequence"/>
</dbReference>
<organism evidence="1 2">
    <name type="scientific">Cyclobacterium qasimii M12-11B</name>
    <dbReference type="NCBI Taxonomy" id="641524"/>
    <lineage>
        <taxon>Bacteria</taxon>
        <taxon>Pseudomonadati</taxon>
        <taxon>Bacteroidota</taxon>
        <taxon>Cytophagia</taxon>
        <taxon>Cytophagales</taxon>
        <taxon>Cyclobacteriaceae</taxon>
        <taxon>Cyclobacterium</taxon>
    </lineage>
</organism>
<sequence>MGTLKYPINLLPVFNISVKSEMMKTMGAWQWSEKSKMRF</sequence>
<dbReference type="AlphaFoldDB" id="S7WW90"/>
<reference evidence="1 2" key="1">
    <citation type="journal article" date="2013" name="Genome Announc.">
        <title>Draft Genome Sequence of Cyclobacterium qasimii Strain M12-11BT, Isolated from Arctic Marine Sediment.</title>
        <authorList>
            <person name="Shivaji S."/>
            <person name="Ara S."/>
            <person name="Singh A."/>
            <person name="Kumar Pinnaka A."/>
        </authorList>
    </citation>
    <scope>NUCLEOTIDE SEQUENCE [LARGE SCALE GENOMIC DNA]</scope>
    <source>
        <strain evidence="1 2">M12-11B</strain>
    </source>
</reference>
<proteinExistence type="predicted"/>
<protein>
    <submittedName>
        <fullName evidence="1">Uncharacterized protein</fullName>
    </submittedName>
</protein>
<comment type="caution">
    <text evidence="1">The sequence shown here is derived from an EMBL/GenBank/DDBJ whole genome shotgun (WGS) entry which is preliminary data.</text>
</comment>
<evidence type="ECO:0000313" key="1">
    <source>
        <dbReference type="EMBL" id="EPR71049.1"/>
    </source>
</evidence>
<evidence type="ECO:0000313" key="2">
    <source>
        <dbReference type="Proteomes" id="UP000014974"/>
    </source>
</evidence>
<dbReference type="EMBL" id="ATNM01000029">
    <property type="protein sequence ID" value="EPR71049.1"/>
    <property type="molecule type" value="Genomic_DNA"/>
</dbReference>
<name>S7WW90_9BACT</name>
<accession>S7WW90</accession>
<gene>
    <name evidence="1" type="ORF">ADICYQ_0640</name>
</gene>